<evidence type="ECO:0000256" key="6">
    <source>
        <dbReference type="RuleBase" id="RU361259"/>
    </source>
</evidence>
<dbReference type="Proteomes" id="UP000824145">
    <property type="component" value="Unassembled WGS sequence"/>
</dbReference>
<proteinExistence type="inferred from homology"/>
<comment type="caution">
    <text evidence="8">The sequence shown here is derived from an EMBL/GenBank/DDBJ whole genome shotgun (WGS) entry which is preliminary data.</text>
</comment>
<dbReference type="SUPFAM" id="SSF53448">
    <property type="entry name" value="Nucleotide-diphospho-sugar transferases"/>
    <property type="match status" value="1"/>
</dbReference>
<dbReference type="NCBIfam" id="TIGR01099">
    <property type="entry name" value="galU"/>
    <property type="match status" value="1"/>
</dbReference>
<dbReference type="GO" id="GO:0006011">
    <property type="term" value="P:UDP-alpha-D-glucose metabolic process"/>
    <property type="evidence" value="ECO:0007669"/>
    <property type="project" value="InterPro"/>
</dbReference>
<evidence type="ECO:0000256" key="2">
    <source>
        <dbReference type="ARBA" id="ARBA00012415"/>
    </source>
</evidence>
<evidence type="ECO:0000313" key="8">
    <source>
        <dbReference type="EMBL" id="HIU63246.1"/>
    </source>
</evidence>
<dbReference type="PANTHER" id="PTHR43197">
    <property type="entry name" value="UTP--GLUCOSE-1-PHOSPHATE URIDYLYLTRANSFERASE"/>
    <property type="match status" value="1"/>
</dbReference>
<dbReference type="AlphaFoldDB" id="A0A9D1SK79"/>
<keyword evidence="4 6" id="KW-0548">Nucleotidyltransferase</keyword>
<evidence type="ECO:0000313" key="9">
    <source>
        <dbReference type="Proteomes" id="UP000824145"/>
    </source>
</evidence>
<dbReference type="CDD" id="cd02541">
    <property type="entry name" value="UGPase_prokaryotic"/>
    <property type="match status" value="1"/>
</dbReference>
<gene>
    <name evidence="8" type="primary">galU</name>
    <name evidence="8" type="ORF">IAB07_05725</name>
</gene>
<protein>
    <recommendedName>
        <fullName evidence="2 6">UTP--glucose-1-phosphate uridylyltransferase</fullName>
        <ecNumber evidence="2 6">2.7.7.9</ecNumber>
    </recommendedName>
    <alternativeName>
        <fullName evidence="6">UDP-glucose pyrophosphorylase</fullName>
    </alternativeName>
</protein>
<reference evidence="8" key="2">
    <citation type="journal article" date="2021" name="PeerJ">
        <title>Extensive microbial diversity within the chicken gut microbiome revealed by metagenomics and culture.</title>
        <authorList>
            <person name="Gilroy R."/>
            <person name="Ravi A."/>
            <person name="Getino M."/>
            <person name="Pursley I."/>
            <person name="Horton D.L."/>
            <person name="Alikhan N.F."/>
            <person name="Baker D."/>
            <person name="Gharbi K."/>
            <person name="Hall N."/>
            <person name="Watson M."/>
            <person name="Adriaenssens E.M."/>
            <person name="Foster-Nyarko E."/>
            <person name="Jarju S."/>
            <person name="Secka A."/>
            <person name="Antonio M."/>
            <person name="Oren A."/>
            <person name="Chaudhuri R.R."/>
            <person name="La Ragione R."/>
            <person name="Hildebrand F."/>
            <person name="Pallen M.J."/>
        </authorList>
    </citation>
    <scope>NUCLEOTIDE SEQUENCE</scope>
    <source>
        <strain evidence="8">9366</strain>
    </source>
</reference>
<evidence type="ECO:0000256" key="5">
    <source>
        <dbReference type="ARBA" id="ARBA00048128"/>
    </source>
</evidence>
<evidence type="ECO:0000256" key="4">
    <source>
        <dbReference type="ARBA" id="ARBA00022695"/>
    </source>
</evidence>
<evidence type="ECO:0000256" key="3">
    <source>
        <dbReference type="ARBA" id="ARBA00022679"/>
    </source>
</evidence>
<dbReference type="PANTHER" id="PTHR43197:SF1">
    <property type="entry name" value="UTP--GLUCOSE-1-PHOSPHATE URIDYLYLTRANSFERASE"/>
    <property type="match status" value="1"/>
</dbReference>
<dbReference type="GO" id="GO:0003983">
    <property type="term" value="F:UTP:glucose-1-phosphate uridylyltransferase activity"/>
    <property type="evidence" value="ECO:0007669"/>
    <property type="project" value="UniProtKB-EC"/>
</dbReference>
<dbReference type="InterPro" id="IPR005835">
    <property type="entry name" value="NTP_transferase_dom"/>
</dbReference>
<dbReference type="InterPro" id="IPR005771">
    <property type="entry name" value="GalU_uridylyltTrfase_bac/arc"/>
</dbReference>
<organism evidence="8 9">
    <name type="scientific">Candidatus Caccalectryoclostridium excrementigallinarum</name>
    <dbReference type="NCBI Taxonomy" id="2840710"/>
    <lineage>
        <taxon>Bacteria</taxon>
        <taxon>Bacillati</taxon>
        <taxon>Bacillota</taxon>
        <taxon>Clostridia</taxon>
        <taxon>Christensenellales</taxon>
        <taxon>Christensenellaceae</taxon>
        <taxon>Christensenellaceae incertae sedis</taxon>
        <taxon>Candidatus Caccalectryoclostridium</taxon>
    </lineage>
</organism>
<feature type="domain" description="Nucleotidyl transferase" evidence="7">
    <location>
        <begin position="8"/>
        <end position="272"/>
    </location>
</feature>
<accession>A0A9D1SK79</accession>
<reference evidence="8" key="1">
    <citation type="submission" date="2020-10" db="EMBL/GenBank/DDBJ databases">
        <authorList>
            <person name="Gilroy R."/>
        </authorList>
    </citation>
    <scope>NUCLEOTIDE SEQUENCE</scope>
    <source>
        <strain evidence="8">9366</strain>
    </source>
</reference>
<comment type="similarity">
    <text evidence="1 6">Belongs to the UDPGP type 2 family.</text>
</comment>
<evidence type="ECO:0000256" key="1">
    <source>
        <dbReference type="ARBA" id="ARBA00006890"/>
    </source>
</evidence>
<keyword evidence="3 6" id="KW-0808">Transferase</keyword>
<evidence type="ECO:0000259" key="7">
    <source>
        <dbReference type="Pfam" id="PF00483"/>
    </source>
</evidence>
<dbReference type="EC" id="2.7.7.9" evidence="2 6"/>
<dbReference type="EMBL" id="DVNJ01000031">
    <property type="protein sequence ID" value="HIU63246.1"/>
    <property type="molecule type" value="Genomic_DNA"/>
</dbReference>
<dbReference type="Gene3D" id="3.90.550.10">
    <property type="entry name" value="Spore Coat Polysaccharide Biosynthesis Protein SpsA, Chain A"/>
    <property type="match status" value="1"/>
</dbReference>
<comment type="catalytic activity">
    <reaction evidence="5 6">
        <text>alpha-D-glucose 1-phosphate + UTP + H(+) = UDP-alpha-D-glucose + diphosphate</text>
        <dbReference type="Rhea" id="RHEA:19889"/>
        <dbReference type="ChEBI" id="CHEBI:15378"/>
        <dbReference type="ChEBI" id="CHEBI:33019"/>
        <dbReference type="ChEBI" id="CHEBI:46398"/>
        <dbReference type="ChEBI" id="CHEBI:58601"/>
        <dbReference type="ChEBI" id="CHEBI:58885"/>
        <dbReference type="EC" id="2.7.7.9"/>
    </reaction>
</comment>
<name>A0A9D1SK79_9FIRM</name>
<dbReference type="Pfam" id="PF00483">
    <property type="entry name" value="NTP_transferase"/>
    <property type="match status" value="1"/>
</dbReference>
<dbReference type="InterPro" id="IPR029044">
    <property type="entry name" value="Nucleotide-diphossugar_trans"/>
</dbReference>
<sequence length="297" mass="33101">MKMTQVRKAVIPAAGFGTRFLPATKALPKEMLPIVDTPTLQYVVEEAVNSGVREILIILGKNKKCIEDHFDIAVELEQLLIKTGKLDYLQQIRDIANMAHVHYIRQKEMNGSANAVLEAEAFIGGEPFAVLFGDDLMYTKDVRNGRPALKQLIDAYETTGCTILGCQTVKREDADKYGMIDPGAVKGRYTRINGIVEKPEPDKAPSLLASMGRFVFTPEIFDIIKTLKPHDNGETYLTDAIEIIAKTSGAYAYDMEGERYDVGDKFGFVRATIEYALRDKTISPKLKPYLKEMAGKL</sequence>